<keyword evidence="4" id="KW-1185">Reference proteome</keyword>
<feature type="region of interest" description="Disordered" evidence="1">
    <location>
        <begin position="138"/>
        <end position="166"/>
    </location>
</feature>
<evidence type="ECO:0000259" key="2">
    <source>
        <dbReference type="Pfam" id="PF13460"/>
    </source>
</evidence>
<feature type="compositionally biased region" description="Basic residues" evidence="1">
    <location>
        <begin position="142"/>
        <end position="151"/>
    </location>
</feature>
<name>U5W1U8_9ACTN</name>
<dbReference type="Proteomes" id="UP000017746">
    <property type="component" value="Chromosome"/>
</dbReference>
<dbReference type="HOGENOM" id="CLU_1599196_0_0_11"/>
<dbReference type="STRING" id="1246995.AFR_18115"/>
<dbReference type="SUPFAM" id="SSF51735">
    <property type="entry name" value="NAD(P)-binding Rossmann-fold domains"/>
    <property type="match status" value="1"/>
</dbReference>
<dbReference type="PANTHER" id="PTHR48079:SF6">
    <property type="entry name" value="NAD(P)-BINDING DOMAIN-CONTAINING PROTEIN-RELATED"/>
    <property type="match status" value="1"/>
</dbReference>
<dbReference type="GO" id="GO:0005737">
    <property type="term" value="C:cytoplasm"/>
    <property type="evidence" value="ECO:0007669"/>
    <property type="project" value="TreeGrafter"/>
</dbReference>
<evidence type="ECO:0000256" key="1">
    <source>
        <dbReference type="SAM" id="MobiDB-lite"/>
    </source>
</evidence>
<dbReference type="Gene3D" id="3.40.50.720">
    <property type="entry name" value="NAD(P)-binding Rossmann-like Domain"/>
    <property type="match status" value="1"/>
</dbReference>
<dbReference type="PANTHER" id="PTHR48079">
    <property type="entry name" value="PROTEIN YEEZ"/>
    <property type="match status" value="1"/>
</dbReference>
<accession>U5W1U8</accession>
<dbReference type="PATRIC" id="fig|1246995.3.peg.3677"/>
<dbReference type="InterPro" id="IPR036291">
    <property type="entry name" value="NAD(P)-bd_dom_sf"/>
</dbReference>
<dbReference type="GO" id="GO:0004029">
    <property type="term" value="F:aldehyde dehydrogenase (NAD+) activity"/>
    <property type="evidence" value="ECO:0007669"/>
    <property type="project" value="TreeGrafter"/>
</dbReference>
<gene>
    <name evidence="3" type="ORF">AFR_18115</name>
</gene>
<evidence type="ECO:0000313" key="3">
    <source>
        <dbReference type="EMBL" id="AGZ41901.1"/>
    </source>
</evidence>
<dbReference type="RefSeq" id="WP_023362274.1">
    <property type="nucleotide sequence ID" value="NC_022657.1"/>
</dbReference>
<proteinExistence type="predicted"/>
<feature type="domain" description="NAD(P)-binding" evidence="2">
    <location>
        <begin position="7"/>
        <end position="115"/>
    </location>
</feature>
<organism evidence="3 4">
    <name type="scientific">Actinoplanes friuliensis DSM 7358</name>
    <dbReference type="NCBI Taxonomy" id="1246995"/>
    <lineage>
        <taxon>Bacteria</taxon>
        <taxon>Bacillati</taxon>
        <taxon>Actinomycetota</taxon>
        <taxon>Actinomycetes</taxon>
        <taxon>Micromonosporales</taxon>
        <taxon>Micromonosporaceae</taxon>
        <taxon>Actinoplanes</taxon>
    </lineage>
</organism>
<sequence>MDIFVIGATGFVGGAAARHLAARGHSVSGLARSDAAARALSEQGIVAVRGDLEEGRAAVVASVADAVIVAAQLDPTVEQVLVDELLDALAGTGRTLLLTSGTGAFLQRTGGAWSEDVYAEDDPFEVEPLARQRFAVEQAVRRAGRHPRPRRSGTQPEPVRGEPRLG</sequence>
<reference evidence="3 4" key="1">
    <citation type="journal article" date="2014" name="J. Biotechnol.">
        <title>Complete genome sequence of the actinobacterium Actinoplanes friuliensis HAG 010964, producer of the lipopeptide antibiotic friulimycin.</title>
        <authorList>
            <person name="Ruckert C."/>
            <person name="Szczepanowski R."/>
            <person name="Albersmeier A."/>
            <person name="Goesmann A."/>
            <person name="Fischer N."/>
            <person name="Steinkamper A."/>
            <person name="Puhler A."/>
            <person name="Biener R."/>
            <person name="Schwartz D."/>
            <person name="Kalinowski J."/>
        </authorList>
    </citation>
    <scope>NUCLEOTIDE SEQUENCE [LARGE SCALE GENOMIC DNA]</scope>
    <source>
        <strain evidence="3 4">DSM 7358</strain>
    </source>
</reference>
<dbReference type="AlphaFoldDB" id="U5W1U8"/>
<dbReference type="Pfam" id="PF13460">
    <property type="entry name" value="NAD_binding_10"/>
    <property type="match status" value="1"/>
</dbReference>
<dbReference type="InterPro" id="IPR016040">
    <property type="entry name" value="NAD(P)-bd_dom"/>
</dbReference>
<dbReference type="KEGG" id="afs:AFR_18115"/>
<evidence type="ECO:0000313" key="4">
    <source>
        <dbReference type="Proteomes" id="UP000017746"/>
    </source>
</evidence>
<protein>
    <submittedName>
        <fullName evidence="3">Nucleoside-diphosphate-sugar epimerase</fullName>
    </submittedName>
</protein>
<dbReference type="InterPro" id="IPR051783">
    <property type="entry name" value="NAD(P)-dependent_oxidoreduct"/>
</dbReference>
<dbReference type="EMBL" id="CP006272">
    <property type="protein sequence ID" value="AGZ41901.1"/>
    <property type="molecule type" value="Genomic_DNA"/>
</dbReference>
<dbReference type="eggNOG" id="COG0702">
    <property type="taxonomic scope" value="Bacteria"/>
</dbReference>